<keyword evidence="5 7" id="KW-1133">Transmembrane helix</keyword>
<keyword evidence="9" id="KW-0449">Lipoprotein</keyword>
<dbReference type="NCBIfam" id="TIGR00544">
    <property type="entry name" value="lgt"/>
    <property type="match status" value="1"/>
</dbReference>
<organism evidence="9 10">
    <name type="scientific">Ruminococcus champanellensis (strain DSM 18848 / JCM 17042 / KCTC 15320 / 18P13)</name>
    <dbReference type="NCBI Taxonomy" id="213810"/>
    <lineage>
        <taxon>Bacteria</taxon>
        <taxon>Bacillati</taxon>
        <taxon>Bacillota</taxon>
        <taxon>Clostridia</taxon>
        <taxon>Eubacteriales</taxon>
        <taxon>Oscillospiraceae</taxon>
        <taxon>Ruminococcus</taxon>
    </lineage>
</organism>
<dbReference type="InterPro" id="IPR001640">
    <property type="entry name" value="Lgt"/>
</dbReference>
<keyword evidence="4 7" id="KW-0812">Transmembrane</keyword>
<feature type="binding site" evidence="7">
    <location>
        <position position="152"/>
    </location>
    <ligand>
        <name>a 1,2-diacyl-sn-glycero-3-phospho-(1'-sn-glycerol)</name>
        <dbReference type="ChEBI" id="CHEBI:64716"/>
    </ligand>
</feature>
<sequence length="361" mass="40174">MTELGDLGYYEIVFPKLGIDITVKSVAFTIFGMQITWYGLIITFGMLLAMIYGFSQMKRYGIDPDRAIDAVIGGIVGGIVGARIYYVLFHWDSFAGDWKSLFNIRGGGLAIYGGVIGALLVGGLVAKLRKVKLMPMLDIVAVGFLLGQGIGRWGNFTNHEAFGTNTDSIFGMSSGKIQEWIVNNTAYAGNTLYGKGINLSEHYPVHPCFLYESVWCLLGFFLLAYIARKHRKFDGQIFLMYVAWYGFERFFVEGLRTDSLYIGTLRVSQVLAAVSCVTAIVLLIVCYSRVKRMGADYHLYCDTAESKQLLAEAAAREENARKKREGDVELTEKILAEDEPEDTEPETASEEQTSETSTDKD</sequence>
<feature type="transmembrane region" description="Helical" evidence="7">
    <location>
        <begin position="209"/>
        <end position="226"/>
    </location>
</feature>
<dbReference type="GO" id="GO:0042158">
    <property type="term" value="P:lipoprotein biosynthetic process"/>
    <property type="evidence" value="ECO:0007669"/>
    <property type="project" value="UniProtKB-UniRule"/>
</dbReference>
<dbReference type="BioCyc" id="RCHA213810:RUM_RS10350-MONOMER"/>
<keyword evidence="10" id="KW-1185">Reference proteome</keyword>
<comment type="function">
    <text evidence="7">Catalyzes the transfer of the diacylglyceryl group from phosphatidylglycerol to the sulfhydryl group of the N-terminal cysteine of a prolipoprotein, the first step in the formation of mature lipoproteins.</text>
</comment>
<evidence type="ECO:0000256" key="1">
    <source>
        <dbReference type="ARBA" id="ARBA00007150"/>
    </source>
</evidence>
<dbReference type="EC" id="2.5.1.145" evidence="7"/>
<comment type="similarity">
    <text evidence="1 7">Belongs to the Lgt family.</text>
</comment>
<dbReference type="GeneID" id="83156791"/>
<dbReference type="GO" id="GO:0005886">
    <property type="term" value="C:plasma membrane"/>
    <property type="evidence" value="ECO:0007669"/>
    <property type="project" value="UniProtKB-SubCell"/>
</dbReference>
<accession>D4LEV6</accession>
<feature type="transmembrane region" description="Helical" evidence="7">
    <location>
        <begin position="267"/>
        <end position="287"/>
    </location>
</feature>
<dbReference type="RefSeq" id="WP_015559057.1">
    <property type="nucleotide sequence ID" value="NC_021039.1"/>
</dbReference>
<feature type="region of interest" description="Disordered" evidence="8">
    <location>
        <begin position="317"/>
        <end position="361"/>
    </location>
</feature>
<keyword evidence="9" id="KW-0328">Glycosyltransferase</keyword>
<keyword evidence="6 7" id="KW-0472">Membrane</keyword>
<comment type="catalytic activity">
    <reaction evidence="7">
        <text>L-cysteinyl-[prolipoprotein] + a 1,2-diacyl-sn-glycero-3-phospho-(1'-sn-glycerol) = an S-1,2-diacyl-sn-glyceryl-L-cysteinyl-[prolipoprotein] + sn-glycerol 1-phosphate + H(+)</text>
        <dbReference type="Rhea" id="RHEA:56712"/>
        <dbReference type="Rhea" id="RHEA-COMP:14679"/>
        <dbReference type="Rhea" id="RHEA-COMP:14680"/>
        <dbReference type="ChEBI" id="CHEBI:15378"/>
        <dbReference type="ChEBI" id="CHEBI:29950"/>
        <dbReference type="ChEBI" id="CHEBI:57685"/>
        <dbReference type="ChEBI" id="CHEBI:64716"/>
        <dbReference type="ChEBI" id="CHEBI:140658"/>
        <dbReference type="EC" id="2.5.1.145"/>
    </reaction>
</comment>
<evidence type="ECO:0000256" key="3">
    <source>
        <dbReference type="ARBA" id="ARBA00022679"/>
    </source>
</evidence>
<evidence type="ECO:0000256" key="8">
    <source>
        <dbReference type="SAM" id="MobiDB-lite"/>
    </source>
</evidence>
<comment type="pathway">
    <text evidence="7">Protein modification; lipoprotein biosynthesis (diacylglyceryl transfer).</text>
</comment>
<dbReference type="HOGENOM" id="CLU_013386_0_0_9"/>
<feature type="compositionally biased region" description="Basic and acidic residues" evidence="8">
    <location>
        <begin position="317"/>
        <end position="336"/>
    </location>
</feature>
<gene>
    <name evidence="7" type="primary">lgt</name>
    <name evidence="9" type="ordered locus">RUM_21330</name>
</gene>
<feature type="transmembrane region" description="Helical" evidence="7">
    <location>
        <begin position="133"/>
        <end position="151"/>
    </location>
</feature>
<proteinExistence type="inferred from homology"/>
<feature type="transmembrane region" description="Helical" evidence="7">
    <location>
        <begin position="35"/>
        <end position="55"/>
    </location>
</feature>
<dbReference type="STRING" id="213810.RUM_21330"/>
<evidence type="ECO:0000256" key="7">
    <source>
        <dbReference type="HAMAP-Rule" id="MF_01147"/>
    </source>
</evidence>
<comment type="subcellular location">
    <subcellularLocation>
        <location evidence="7">Cell membrane</location>
        <topology evidence="7">Multi-pass membrane protein</topology>
    </subcellularLocation>
</comment>
<evidence type="ECO:0000313" key="9">
    <source>
        <dbReference type="EMBL" id="CBL18151.1"/>
    </source>
</evidence>
<dbReference type="Pfam" id="PF01790">
    <property type="entry name" value="LGT"/>
    <property type="match status" value="1"/>
</dbReference>
<evidence type="ECO:0000256" key="2">
    <source>
        <dbReference type="ARBA" id="ARBA00022475"/>
    </source>
</evidence>
<evidence type="ECO:0000256" key="5">
    <source>
        <dbReference type="ARBA" id="ARBA00022989"/>
    </source>
</evidence>
<evidence type="ECO:0000256" key="6">
    <source>
        <dbReference type="ARBA" id="ARBA00023136"/>
    </source>
</evidence>
<dbReference type="PATRIC" id="fig|213810.4.peg.2019"/>
<dbReference type="GO" id="GO:0008961">
    <property type="term" value="F:phosphatidylglycerol-prolipoprotein diacylglyceryl transferase activity"/>
    <property type="evidence" value="ECO:0007669"/>
    <property type="project" value="UniProtKB-UniRule"/>
</dbReference>
<keyword evidence="2 7" id="KW-1003">Cell membrane</keyword>
<protein>
    <recommendedName>
        <fullName evidence="7">Phosphatidylglycerol--prolipoprotein diacylglyceryl transferase</fullName>
        <ecNumber evidence="7">2.5.1.145</ecNumber>
    </recommendedName>
</protein>
<dbReference type="HAMAP" id="MF_01147">
    <property type="entry name" value="Lgt"/>
    <property type="match status" value="1"/>
</dbReference>
<dbReference type="AlphaFoldDB" id="D4LEV6"/>
<feature type="transmembrane region" description="Helical" evidence="7">
    <location>
        <begin position="238"/>
        <end position="255"/>
    </location>
</feature>
<dbReference type="UniPathway" id="UPA00664"/>
<feature type="transmembrane region" description="Helical" evidence="7">
    <location>
        <begin position="109"/>
        <end position="126"/>
    </location>
</feature>
<name>D4LEV6_RUMC1</name>
<dbReference type="PANTHER" id="PTHR30589">
    <property type="entry name" value="PROLIPOPROTEIN DIACYLGLYCERYL TRANSFERASE"/>
    <property type="match status" value="1"/>
</dbReference>
<evidence type="ECO:0000313" key="10">
    <source>
        <dbReference type="Proteomes" id="UP000007054"/>
    </source>
</evidence>
<dbReference type="PANTHER" id="PTHR30589:SF0">
    <property type="entry name" value="PHOSPHATIDYLGLYCEROL--PROLIPOPROTEIN DIACYLGLYCERYL TRANSFERASE"/>
    <property type="match status" value="1"/>
</dbReference>
<dbReference type="Proteomes" id="UP000007054">
    <property type="component" value="Chromosome"/>
</dbReference>
<dbReference type="OrthoDB" id="871140at2"/>
<evidence type="ECO:0000256" key="4">
    <source>
        <dbReference type="ARBA" id="ARBA00022692"/>
    </source>
</evidence>
<reference evidence="9 10" key="1">
    <citation type="submission" date="2010-03" db="EMBL/GenBank/DDBJ databases">
        <title>The genome sequence of Ruminococcus sp. 18P13.</title>
        <authorList>
            <consortium name="metaHIT consortium -- http://www.metahit.eu/"/>
            <person name="Pajon A."/>
            <person name="Turner K."/>
            <person name="Parkhill J."/>
            <person name="Bernalier A."/>
        </authorList>
    </citation>
    <scope>NUCLEOTIDE SEQUENCE [LARGE SCALE GENOMIC DNA]</scope>
    <source>
        <strain evidence="10">DSM 18848 / JCM 17042 / 18P13</strain>
    </source>
</reference>
<feature type="compositionally biased region" description="Acidic residues" evidence="8">
    <location>
        <begin position="337"/>
        <end position="353"/>
    </location>
</feature>
<dbReference type="KEGG" id="rch:RUM_21330"/>
<keyword evidence="3 7" id="KW-0808">Transferase</keyword>
<dbReference type="EMBL" id="FP929052">
    <property type="protein sequence ID" value="CBL18151.1"/>
    <property type="molecule type" value="Genomic_DNA"/>
</dbReference>
<feature type="transmembrane region" description="Helical" evidence="7">
    <location>
        <begin position="67"/>
        <end position="89"/>
    </location>
</feature>